<evidence type="ECO:0000313" key="4">
    <source>
        <dbReference type="Proteomes" id="UP000280586"/>
    </source>
</evidence>
<feature type="transmembrane region" description="Helical" evidence="1">
    <location>
        <begin position="92"/>
        <end position="111"/>
    </location>
</feature>
<name>A0A9N7PL46_CLOSE</name>
<keyword evidence="5" id="KW-1185">Reference proteome</keyword>
<feature type="transmembrane region" description="Helical" evidence="1">
    <location>
        <begin position="31"/>
        <end position="58"/>
    </location>
</feature>
<evidence type="ECO:0000256" key="1">
    <source>
        <dbReference type="SAM" id="Phobius"/>
    </source>
</evidence>
<evidence type="ECO:0000313" key="3">
    <source>
        <dbReference type="EMBL" id="USS00767.1"/>
    </source>
</evidence>
<dbReference type="Pfam" id="PF03806">
    <property type="entry name" value="ABG_transport"/>
    <property type="match status" value="1"/>
</dbReference>
<evidence type="ECO:0000313" key="2">
    <source>
        <dbReference type="EMBL" id="AYE34186.1"/>
    </source>
</evidence>
<dbReference type="EMBL" id="CP023671">
    <property type="protein sequence ID" value="AYE34186.1"/>
    <property type="molecule type" value="Genomic_DNA"/>
</dbReference>
<keyword evidence="1" id="KW-0812">Transmembrane</keyword>
<feature type="transmembrane region" description="Helical" evidence="1">
    <location>
        <begin position="478"/>
        <end position="503"/>
    </location>
</feature>
<feature type="transmembrane region" description="Helical" evidence="1">
    <location>
        <begin position="388"/>
        <end position="410"/>
    </location>
</feature>
<keyword evidence="1" id="KW-1133">Transmembrane helix</keyword>
<feature type="transmembrane region" description="Helical" evidence="1">
    <location>
        <begin position="271"/>
        <end position="288"/>
    </location>
</feature>
<feature type="transmembrane region" description="Helical" evidence="1">
    <location>
        <begin position="221"/>
        <end position="239"/>
    </location>
</feature>
<organism evidence="2 4">
    <name type="scientific">Clostridium septicum</name>
    <dbReference type="NCBI Taxonomy" id="1504"/>
    <lineage>
        <taxon>Bacteria</taxon>
        <taxon>Bacillati</taxon>
        <taxon>Bacillota</taxon>
        <taxon>Clostridia</taxon>
        <taxon>Eubacteriales</taxon>
        <taxon>Clostridiaceae</taxon>
        <taxon>Clostridium</taxon>
    </lineage>
</organism>
<dbReference type="GO" id="GO:1902604">
    <property type="term" value="P:p-aminobenzoyl-glutamate transmembrane transport"/>
    <property type="evidence" value="ECO:0007669"/>
    <property type="project" value="InterPro"/>
</dbReference>
<dbReference type="AlphaFoldDB" id="A0A9N7PL46"/>
<dbReference type="Proteomes" id="UP000280586">
    <property type="component" value="Chromosome"/>
</dbReference>
<dbReference type="OrthoDB" id="3314392at2"/>
<feature type="transmembrane region" description="Helical" evidence="1">
    <location>
        <begin position="131"/>
        <end position="164"/>
    </location>
</feature>
<dbReference type="RefSeq" id="WP_066679142.1">
    <property type="nucleotide sequence ID" value="NZ_CABMIZ010000066.1"/>
</dbReference>
<dbReference type="KEGG" id="csep:CP523_06730"/>
<feature type="transmembrane region" description="Helical" evidence="1">
    <location>
        <begin position="171"/>
        <end position="191"/>
    </location>
</feature>
<feature type="transmembrane region" description="Helical" evidence="1">
    <location>
        <begin position="447"/>
        <end position="466"/>
    </location>
</feature>
<dbReference type="GeneID" id="303560367"/>
<dbReference type="EMBL" id="CP099799">
    <property type="protein sequence ID" value="USS00767.1"/>
    <property type="molecule type" value="Genomic_DNA"/>
</dbReference>
<dbReference type="InterPro" id="IPR004697">
    <property type="entry name" value="AbgT"/>
</dbReference>
<accession>A0A9N7PL46</accession>
<keyword evidence="1" id="KW-0472">Membrane</keyword>
<feature type="transmembrane region" description="Helical" evidence="1">
    <location>
        <begin position="308"/>
        <end position="330"/>
    </location>
</feature>
<sequence length="515" mass="54765">MKSNEKKDRAQRGILASIERVGNKLPHPGTIFVILCAIIMVLSAIFAKMGVSVTYTGLDRSTMEIKEMTANVVSLLTPDGIRYMFTSAVKNFTSFAPLGTVLVALLGVGVAEGTGLIGTLLTKLVTSTPKRLITVVVVFAGVMSSIASDAGYVVLVPLGAIIFLSFGRHPLAGLAAAFAGVSGGFSANLIAGPTDALLAGITSEASKIHPSQLAVGVTDNWYFIIASTILITIIGTIITEKVVEPKLGKYKGDAKEVLTEVSPEEKRGLKFAGIAALLCLITLVVLLLPGPTGILRNPETGELLKSPFMDSIVLVIALFFFIPGVAYGVGSKKVRNDKDVISLMSKSMATMGGYIVLVFFAAQFVQYFNYTHLGTVIAVKGADFLQGAGITGIPLIIGFIIITAFINLFMGSASAKWAIMAPIFVPMLMNMQYSPALVQMAYRIGDSTTNIISPLMSYFALIVAFAEKYDDEAGAGTLITTMLPYSLAFLIGWTILLIIWFVFKIPLGPGANIMM</sequence>
<dbReference type="PANTHER" id="PTHR30282:SF0">
    <property type="entry name" value="P-AMINOBENZOYL-GLUTAMATE TRANSPORT PROTEIN"/>
    <property type="match status" value="1"/>
</dbReference>
<dbReference type="PANTHER" id="PTHR30282">
    <property type="entry name" value="P-AMINOBENZOYL GLUTAMATE TRANSPORTER"/>
    <property type="match status" value="1"/>
</dbReference>
<dbReference type="GO" id="GO:0015558">
    <property type="term" value="F:secondary active p-aminobenzoyl-glutamate transmembrane transporter activity"/>
    <property type="evidence" value="ECO:0007669"/>
    <property type="project" value="InterPro"/>
</dbReference>
<proteinExistence type="predicted"/>
<reference evidence="3" key="2">
    <citation type="submission" date="2022-06" db="EMBL/GenBank/DDBJ databases">
        <authorList>
            <person name="Holder M.E."/>
            <person name="Ajami N.J."/>
            <person name="Petrosino J.F."/>
        </authorList>
    </citation>
    <scope>NUCLEOTIDE SEQUENCE</scope>
    <source>
        <strain evidence="3">RMA 8861</strain>
    </source>
</reference>
<dbReference type="Proteomes" id="UP001055437">
    <property type="component" value="Chromosome"/>
</dbReference>
<gene>
    <name evidence="2" type="ORF">CP523_06730</name>
    <name evidence="3" type="ORF">NH397_15045</name>
</gene>
<feature type="transmembrane region" description="Helical" evidence="1">
    <location>
        <begin position="351"/>
        <end position="368"/>
    </location>
</feature>
<protein>
    <submittedName>
        <fullName evidence="3">AbgT family transporter</fullName>
    </submittedName>
    <submittedName>
        <fullName evidence="2">Aminobenzoyl-glutamate transporter</fullName>
    </submittedName>
</protein>
<reference evidence="2 4" key="1">
    <citation type="submission" date="2017-09" db="EMBL/GenBank/DDBJ databases">
        <authorList>
            <person name="Thomas P."/>
            <person name="Seyboldt C."/>
        </authorList>
    </citation>
    <scope>NUCLEOTIDE SEQUENCE [LARGE SCALE GENOMIC DNA]</scope>
    <source>
        <strain evidence="2 4">DSM 7534</strain>
    </source>
</reference>
<evidence type="ECO:0000313" key="5">
    <source>
        <dbReference type="Proteomes" id="UP001055437"/>
    </source>
</evidence>